<dbReference type="RefSeq" id="WP_249861704.1">
    <property type="nucleotide sequence ID" value="NZ_CP027059.1"/>
</dbReference>
<dbReference type="InterPro" id="IPR013830">
    <property type="entry name" value="SGNH_hydro"/>
</dbReference>
<protein>
    <submittedName>
        <fullName evidence="3">GDSL-like Lipase/Acylhydrolase</fullName>
    </submittedName>
</protein>
<dbReference type="SUPFAM" id="SSF52266">
    <property type="entry name" value="SGNH hydrolase"/>
    <property type="match status" value="1"/>
</dbReference>
<dbReference type="InterPro" id="IPR036514">
    <property type="entry name" value="SGNH_hydro_sf"/>
</dbReference>
<feature type="chain" id="PRO_5045503983" evidence="1">
    <location>
        <begin position="36"/>
        <end position="475"/>
    </location>
</feature>
<dbReference type="CDD" id="cd00229">
    <property type="entry name" value="SGNH_hydrolase"/>
    <property type="match status" value="1"/>
</dbReference>
<dbReference type="Proteomes" id="UP001057134">
    <property type="component" value="Chromosome"/>
</dbReference>
<dbReference type="Pfam" id="PF13472">
    <property type="entry name" value="Lipase_GDSL_2"/>
    <property type="match status" value="1"/>
</dbReference>
<name>A0ABY4RWD9_9BACL</name>
<reference evidence="3" key="1">
    <citation type="submission" date="2018-02" db="EMBL/GenBank/DDBJ databases">
        <authorList>
            <person name="Kim S.-K."/>
            <person name="Jung H.-I."/>
            <person name="Lee S.-W."/>
        </authorList>
    </citation>
    <scope>NUCLEOTIDE SEQUENCE</scope>
    <source>
        <strain evidence="3">SK3146</strain>
    </source>
</reference>
<accession>A0ABY4RWD9</accession>
<dbReference type="EMBL" id="CP027059">
    <property type="protein sequence ID" value="UQZ86140.1"/>
    <property type="molecule type" value="Genomic_DNA"/>
</dbReference>
<feature type="signal peptide" evidence="1">
    <location>
        <begin position="1"/>
        <end position="35"/>
    </location>
</feature>
<dbReference type="PANTHER" id="PTHR30383">
    <property type="entry name" value="THIOESTERASE 1/PROTEASE 1/LYSOPHOSPHOLIPASE L1"/>
    <property type="match status" value="1"/>
</dbReference>
<dbReference type="InterPro" id="IPR051532">
    <property type="entry name" value="Ester_Hydrolysis_Enzymes"/>
</dbReference>
<evidence type="ECO:0000259" key="2">
    <source>
        <dbReference type="Pfam" id="PF13472"/>
    </source>
</evidence>
<organism evidence="3 4">
    <name type="scientific">Paenibacillus konkukensis</name>
    <dbReference type="NCBI Taxonomy" id="2020716"/>
    <lineage>
        <taxon>Bacteria</taxon>
        <taxon>Bacillati</taxon>
        <taxon>Bacillota</taxon>
        <taxon>Bacilli</taxon>
        <taxon>Bacillales</taxon>
        <taxon>Paenibacillaceae</taxon>
        <taxon>Paenibacillus</taxon>
    </lineage>
</organism>
<keyword evidence="1" id="KW-0732">Signal</keyword>
<proteinExistence type="predicted"/>
<evidence type="ECO:0000256" key="1">
    <source>
        <dbReference type="SAM" id="SignalP"/>
    </source>
</evidence>
<sequence>MKEQLSIPMKKNIATIMAACTIACTIAFSGFTATAAASAPGPVHSFYESSKSGKRIDFVGDSTTEAAAAMFDRLKSKYALPGGPLEGAVLQNRGTSGITLHNFVNNSSKNGNTLDQAVADQADLYILSYGINDIRGSSDSPGRSPEQIRADLQIAVDRLLHETNGAVLLRIPNPFLTQNVSSSIYLSPIENAQLYSDQLWEVYKSFEGYDERVDVLDIPNLVFGRKAMPHHPLMNDTIHPAAAGYEAIADAIADRLSGKMAVNELPMDAYLQESPVSKTLSIFKPENLFNDIPAGGAAWAIAKITPQILQVVAQKGEFYKVKTWLGEKWINPEGGALEIMPSKPDESLELKSTTFVFDDPYTVNMGKGSGFLLTPQTVKVLARWHGYAYWKNEWYYQIQTVLGPKWITLRYSLPEDVKPVQEPVEVKRVTDLNVYPWDDAYKLGQITPQKVTAFEKGGDGWYHIHSWAGDAWIKI</sequence>
<dbReference type="Gene3D" id="3.40.50.1110">
    <property type="entry name" value="SGNH hydrolase"/>
    <property type="match status" value="1"/>
</dbReference>
<keyword evidence="4" id="KW-1185">Reference proteome</keyword>
<evidence type="ECO:0000313" key="4">
    <source>
        <dbReference type="Proteomes" id="UP001057134"/>
    </source>
</evidence>
<reference evidence="3" key="2">
    <citation type="journal article" date="2021" name="J Anim Sci Technol">
        <title>Complete genome sequence of Paenibacillus konkukensis sp. nov. SK3146 as a potential probiotic strain.</title>
        <authorList>
            <person name="Jung H.I."/>
            <person name="Park S."/>
            <person name="Niu K.M."/>
            <person name="Lee S.W."/>
            <person name="Kothari D."/>
            <person name="Yi K.J."/>
            <person name="Kim S.K."/>
        </authorList>
    </citation>
    <scope>NUCLEOTIDE SEQUENCE</scope>
    <source>
        <strain evidence="3">SK3146</strain>
    </source>
</reference>
<evidence type="ECO:0000313" key="3">
    <source>
        <dbReference type="EMBL" id="UQZ86140.1"/>
    </source>
</evidence>
<feature type="domain" description="SGNH hydrolase-type esterase" evidence="2">
    <location>
        <begin position="58"/>
        <end position="247"/>
    </location>
</feature>
<gene>
    <name evidence="3" type="ORF">SK3146_05432</name>
</gene>